<dbReference type="InterPro" id="IPR012910">
    <property type="entry name" value="Plug_dom"/>
</dbReference>
<gene>
    <name evidence="2" type="ORF">FCN74_02925</name>
</gene>
<dbReference type="CDD" id="cd01465">
    <property type="entry name" value="vWA_subgroup"/>
    <property type="match status" value="1"/>
</dbReference>
<dbReference type="SMART" id="SM00327">
    <property type="entry name" value="VWA"/>
    <property type="match status" value="1"/>
</dbReference>
<dbReference type="Gene3D" id="2.170.130.10">
    <property type="entry name" value="TonB-dependent receptor, plug domain"/>
    <property type="match status" value="1"/>
</dbReference>
<dbReference type="SUPFAM" id="SSF53300">
    <property type="entry name" value="vWA-like"/>
    <property type="match status" value="1"/>
</dbReference>
<dbReference type="InterPro" id="IPR021908">
    <property type="entry name" value="YfbK_C"/>
</dbReference>
<reference evidence="2 3" key="1">
    <citation type="submission" date="2019-04" db="EMBL/GenBank/DDBJ databases">
        <title>Psychroflexus halotolerans sp. nov., isolated from a marine solar saltern.</title>
        <authorList>
            <person name="Feng X."/>
        </authorList>
    </citation>
    <scope>NUCLEOTIDE SEQUENCE [LARGE SCALE GENOMIC DNA]</scope>
    <source>
        <strain evidence="2 3">WDS2C27</strain>
    </source>
</reference>
<dbReference type="InterPro" id="IPR008969">
    <property type="entry name" value="CarboxyPept-like_regulatory"/>
</dbReference>
<name>A0A4U5TWT0_9FLAO</name>
<dbReference type="InterPro" id="IPR036465">
    <property type="entry name" value="vWFA_dom_sf"/>
</dbReference>
<dbReference type="Gene3D" id="2.60.40.1120">
    <property type="entry name" value="Carboxypeptidase-like, regulatory domain"/>
    <property type="match status" value="1"/>
</dbReference>
<evidence type="ECO:0000313" key="3">
    <source>
        <dbReference type="Proteomes" id="UP000306552"/>
    </source>
</evidence>
<dbReference type="Pfam" id="PF07715">
    <property type="entry name" value="Plug"/>
    <property type="match status" value="1"/>
</dbReference>
<feature type="domain" description="VWFA" evidence="1">
    <location>
        <begin position="510"/>
        <end position="688"/>
    </location>
</feature>
<dbReference type="InterPro" id="IPR022156">
    <property type="entry name" value="Uncharacterised_YfbK_N"/>
</dbReference>
<dbReference type="InterPro" id="IPR002035">
    <property type="entry name" value="VWF_A"/>
</dbReference>
<dbReference type="PANTHER" id="PTHR10166">
    <property type="entry name" value="VOLTAGE-DEPENDENT CALCIUM CHANNEL SUBUNIT ALPHA-2/DELTA-RELATED"/>
    <property type="match status" value="1"/>
</dbReference>
<dbReference type="Pfam" id="PF12034">
    <property type="entry name" value="YfbK_C"/>
    <property type="match status" value="1"/>
</dbReference>
<dbReference type="Pfam" id="PF13715">
    <property type="entry name" value="CarbopepD_reg_2"/>
    <property type="match status" value="1"/>
</dbReference>
<dbReference type="InterPro" id="IPR037066">
    <property type="entry name" value="Plug_dom_sf"/>
</dbReference>
<dbReference type="SUPFAM" id="SSF49464">
    <property type="entry name" value="Carboxypeptidase regulatory domain-like"/>
    <property type="match status" value="1"/>
</dbReference>
<keyword evidence="3" id="KW-1185">Reference proteome</keyword>
<evidence type="ECO:0000259" key="1">
    <source>
        <dbReference type="PROSITE" id="PS50234"/>
    </source>
</evidence>
<dbReference type="OrthoDB" id="9805121at2"/>
<dbReference type="PROSITE" id="PS50234">
    <property type="entry name" value="VWFA"/>
    <property type="match status" value="1"/>
</dbReference>
<protein>
    <submittedName>
        <fullName evidence="2">DUF3520 domain-containing protein</fullName>
    </submittedName>
</protein>
<dbReference type="EMBL" id="SWMU01000001">
    <property type="protein sequence ID" value="TKS57698.1"/>
    <property type="molecule type" value="Genomic_DNA"/>
</dbReference>
<dbReference type="Gene3D" id="3.40.50.410">
    <property type="entry name" value="von Willebrand factor, type A domain"/>
    <property type="match status" value="1"/>
</dbReference>
<dbReference type="InterPro" id="IPR051173">
    <property type="entry name" value="Ca_channel_alpha-2/delta"/>
</dbReference>
<organism evidence="2 3">
    <name type="scientific">Mesohalobacter halotolerans</name>
    <dbReference type="NCBI Taxonomy" id="1883405"/>
    <lineage>
        <taxon>Bacteria</taxon>
        <taxon>Pseudomonadati</taxon>
        <taxon>Bacteroidota</taxon>
        <taxon>Flavobacteriia</taxon>
        <taxon>Flavobacteriales</taxon>
        <taxon>Flavobacteriaceae</taxon>
        <taxon>Mesohalobacter</taxon>
    </lineage>
</organism>
<dbReference type="Pfam" id="PF12450">
    <property type="entry name" value="vWF_A"/>
    <property type="match status" value="1"/>
</dbReference>
<dbReference type="SUPFAM" id="SSF56935">
    <property type="entry name" value="Porins"/>
    <property type="match status" value="1"/>
</dbReference>
<accession>A0A4U5TWT0</accession>
<dbReference type="Proteomes" id="UP000306552">
    <property type="component" value="Unassembled WGS sequence"/>
</dbReference>
<dbReference type="PANTHER" id="PTHR10166:SF37">
    <property type="entry name" value="STOLID, ISOFORM H"/>
    <property type="match status" value="1"/>
</dbReference>
<comment type="caution">
    <text evidence="2">The sequence shown here is derived from an EMBL/GenBank/DDBJ whole genome shotgun (WGS) entry which is preliminary data.</text>
</comment>
<evidence type="ECO:0000313" key="2">
    <source>
        <dbReference type="EMBL" id="TKS57698.1"/>
    </source>
</evidence>
<dbReference type="AlphaFoldDB" id="A0A4U5TWT0"/>
<sequence length="869" mass="97298">MILYRTLSTAAVIAVLIFTGFQFLDSTNPIKENPIINTDVKLNENSNNEVVKDTKQEPNSTENLDRQYLESVENEIDTPKPTKTEAIVANEIEAKTIEDTAEIDGKKAVSRNAEEQRLVLSSAENGVIEKKDSNPIKNSRKIQIAVLDNNVSQNKTPDNAIVSTTNEKNVEDTDNVENLIPVSGEVIDIDGLPIPGVNVIVKGTQKSTQTNFDGQFTIDVKIGKILRFAYVGFKTKEVKIQDSNDLTVTLEANMEALEEVVVAAYGRKPKRAKTGSVKIKSDAEVNETLQGRVAGVQINSAYGEPDHASNIRIRGNTSIKNQQPLYIVDGKPMNVKELGNLNPKAIKSVNVIKTKSELFMRGYAEKAKNGVIEISTQNEKDSDINPDSIVNWYNQHIHYYTNNEDYESFKENPFTSPLSKPLSTFSIDVDRAAYTNIRRMINSGQDVPKDAVRIEEMLNFFEYDYDRPKDKHPFAIHTTYSDAPWNDKHKLLRIALQGKDIPLENLPVSNLVFLIDVSGSMNNQNKLPLVKKSLNLLVDQLRGKDKIALVTYAGNSQVVLQPTSGQEKTKIKKAINTLSSGGGTYASQGIETAYSLAEENFVKDGNNRVIIATDGDFNIGVTQSKSLEDLIAKKRKTNIFLTCLGYGMGNYKDSKMQSLSQKGNGNYAYIDTYQEAQKFLEREFKGSLYAIAKDVKIQIEFNPKHVDSYRLIGYETRLLQDQDFADDTKDAGEIGVNHQVTALYEVVPRGVKSSFGEFKPDLKYQQVEEPKLEGYSDELATVKFRYKKPDSETSSKIERIIKNKSVNLKNADADFKFATAVAWFGLKLRDSQLISKADKADIIELAKQGLENDKEGYRAEFIRLVRLYN</sequence>
<proteinExistence type="predicted"/>
<dbReference type="Pfam" id="PF00092">
    <property type="entry name" value="VWA"/>
    <property type="match status" value="1"/>
</dbReference>